<dbReference type="InterPro" id="IPR000340">
    <property type="entry name" value="Dual-sp_phosphatase_cat-dom"/>
</dbReference>
<sequence>MRHKCLNFDTFNVDEYEYYERVEYGDLNVIIPGQFIAFAGPHYREIDDEGYPALTPDFYVPIWRKFNVGTIIRLNKKCYDKRVWTKLGFEHHDLYFIDGTTPSEEIVEKFLQICESAEGTIAVHCKAGLGRTGSLIGCFIMKHYCWTAAEVIAWLRICRPGSVIGPQQFFPGRVELL</sequence>
<evidence type="ECO:0000259" key="6">
    <source>
        <dbReference type="PROSITE" id="PS50056"/>
    </source>
</evidence>
<dbReference type="InterPro" id="IPR044506">
    <property type="entry name" value="CDC14_C"/>
</dbReference>
<dbReference type="InterPro" id="IPR050561">
    <property type="entry name" value="PTP"/>
</dbReference>
<organism evidence="7 8">
    <name type="scientific">Reticulomyxa filosa</name>
    <dbReference type="NCBI Taxonomy" id="46433"/>
    <lineage>
        <taxon>Eukaryota</taxon>
        <taxon>Sar</taxon>
        <taxon>Rhizaria</taxon>
        <taxon>Retaria</taxon>
        <taxon>Foraminifera</taxon>
        <taxon>Monothalamids</taxon>
        <taxon>Reticulomyxidae</taxon>
        <taxon>Reticulomyxa</taxon>
    </lineage>
</organism>
<evidence type="ECO:0000259" key="5">
    <source>
        <dbReference type="PROSITE" id="PS50054"/>
    </source>
</evidence>
<dbReference type="PANTHER" id="PTHR23339">
    <property type="entry name" value="TYROSINE SPECIFIC PROTEIN PHOSPHATASE AND DUAL SPECIFICITY PROTEIN PHOSPHATASE"/>
    <property type="match status" value="1"/>
</dbReference>
<evidence type="ECO:0000256" key="2">
    <source>
        <dbReference type="ARBA" id="ARBA00013064"/>
    </source>
</evidence>
<gene>
    <name evidence="7" type="ORF">RFI_02238</name>
</gene>
<dbReference type="EMBL" id="ASPP01002228">
    <property type="protein sequence ID" value="ETO34851.1"/>
    <property type="molecule type" value="Genomic_DNA"/>
</dbReference>
<feature type="domain" description="Tyrosine specific protein phosphatases" evidence="6">
    <location>
        <begin position="108"/>
        <end position="170"/>
    </location>
</feature>
<dbReference type="Gene3D" id="3.90.190.10">
    <property type="entry name" value="Protein tyrosine phosphatase superfamily"/>
    <property type="match status" value="1"/>
</dbReference>
<dbReference type="OrthoDB" id="266663at2759"/>
<dbReference type="GO" id="GO:0004725">
    <property type="term" value="F:protein tyrosine phosphatase activity"/>
    <property type="evidence" value="ECO:0007669"/>
    <property type="project" value="UniProtKB-EC"/>
</dbReference>
<keyword evidence="4" id="KW-0904">Protein phosphatase</keyword>
<dbReference type="InterPro" id="IPR020422">
    <property type="entry name" value="TYR_PHOSPHATASE_DUAL_dom"/>
</dbReference>
<dbReference type="EC" id="3.1.3.48" evidence="2"/>
<accession>X6P9K5</accession>
<evidence type="ECO:0000256" key="4">
    <source>
        <dbReference type="ARBA" id="ARBA00022912"/>
    </source>
</evidence>
<dbReference type="PROSITE" id="PS00383">
    <property type="entry name" value="TYR_PHOSPHATASE_1"/>
    <property type="match status" value="1"/>
</dbReference>
<comment type="caution">
    <text evidence="7">The sequence shown here is derived from an EMBL/GenBank/DDBJ whole genome shotgun (WGS) entry which is preliminary data.</text>
</comment>
<proteinExistence type="inferred from homology"/>
<keyword evidence="8" id="KW-1185">Reference proteome</keyword>
<comment type="similarity">
    <text evidence="1">Belongs to the protein-tyrosine phosphatase family. Non-receptor class CDC14 subfamily.</text>
</comment>
<evidence type="ECO:0000256" key="3">
    <source>
        <dbReference type="ARBA" id="ARBA00022801"/>
    </source>
</evidence>
<dbReference type="PROSITE" id="PS50056">
    <property type="entry name" value="TYR_PHOSPHATASE_2"/>
    <property type="match status" value="1"/>
</dbReference>
<dbReference type="FunFam" id="3.90.190.10:FF:000006">
    <property type="entry name" value="Dual specificity protein phosphatase CDC14B"/>
    <property type="match status" value="1"/>
</dbReference>
<protein>
    <recommendedName>
        <fullName evidence="2">protein-tyrosine-phosphatase</fullName>
        <ecNumber evidence="2">3.1.3.48</ecNumber>
    </recommendedName>
</protein>
<name>X6P9K5_RETFI</name>
<keyword evidence="3" id="KW-0378">Hydrolase</keyword>
<evidence type="ECO:0000313" key="7">
    <source>
        <dbReference type="EMBL" id="ETO34851.1"/>
    </source>
</evidence>
<evidence type="ECO:0000313" key="8">
    <source>
        <dbReference type="Proteomes" id="UP000023152"/>
    </source>
</evidence>
<evidence type="ECO:0000256" key="1">
    <source>
        <dbReference type="ARBA" id="ARBA00007315"/>
    </source>
</evidence>
<dbReference type="InterPro" id="IPR029021">
    <property type="entry name" value="Prot-tyrosine_phosphatase-like"/>
</dbReference>
<dbReference type="InterPro" id="IPR000387">
    <property type="entry name" value="Tyr_Pase_dom"/>
</dbReference>
<dbReference type="PROSITE" id="PS50054">
    <property type="entry name" value="TYR_PHOSPHATASE_DUAL"/>
    <property type="match status" value="1"/>
</dbReference>
<feature type="domain" description="Tyrosine-protein phosphatase" evidence="5">
    <location>
        <begin position="25"/>
        <end position="177"/>
    </location>
</feature>
<dbReference type="CDD" id="cd14499">
    <property type="entry name" value="CDC14_C"/>
    <property type="match status" value="1"/>
</dbReference>
<dbReference type="AlphaFoldDB" id="X6P9K5"/>
<dbReference type="Pfam" id="PF00782">
    <property type="entry name" value="DSPc"/>
    <property type="match status" value="1"/>
</dbReference>
<reference evidence="7 8" key="1">
    <citation type="journal article" date="2013" name="Curr. Biol.">
        <title>The Genome of the Foraminiferan Reticulomyxa filosa.</title>
        <authorList>
            <person name="Glockner G."/>
            <person name="Hulsmann N."/>
            <person name="Schleicher M."/>
            <person name="Noegel A.A."/>
            <person name="Eichinger L."/>
            <person name="Gallinger C."/>
            <person name="Pawlowski J."/>
            <person name="Sierra R."/>
            <person name="Euteneuer U."/>
            <person name="Pillet L."/>
            <person name="Moustafa A."/>
            <person name="Platzer M."/>
            <person name="Groth M."/>
            <person name="Szafranski K."/>
            <person name="Schliwa M."/>
        </authorList>
    </citation>
    <scope>NUCLEOTIDE SEQUENCE [LARGE SCALE GENOMIC DNA]</scope>
</reference>
<dbReference type="InterPro" id="IPR016130">
    <property type="entry name" value="Tyr_Pase_AS"/>
</dbReference>
<dbReference type="SUPFAM" id="SSF52799">
    <property type="entry name" value="(Phosphotyrosine protein) phosphatases II"/>
    <property type="match status" value="1"/>
</dbReference>
<dbReference type="Proteomes" id="UP000023152">
    <property type="component" value="Unassembled WGS sequence"/>
</dbReference>